<dbReference type="GO" id="GO:0008270">
    <property type="term" value="F:zinc ion binding"/>
    <property type="evidence" value="ECO:0007669"/>
    <property type="project" value="InterPro"/>
</dbReference>
<dbReference type="Pfam" id="PF22456">
    <property type="entry name" value="PqqF-like_C_4"/>
    <property type="match status" value="1"/>
</dbReference>
<evidence type="ECO:0000259" key="16">
    <source>
        <dbReference type="Pfam" id="PF05193"/>
    </source>
</evidence>
<dbReference type="InterPro" id="IPR001431">
    <property type="entry name" value="Pept_M16_Zn_BS"/>
</dbReference>
<keyword evidence="9" id="KW-0884">PQQ biosynthesis</keyword>
<dbReference type="STRING" id="216142.LT40_18165"/>
<evidence type="ECO:0000256" key="1">
    <source>
        <dbReference type="ARBA" id="ARBA00001947"/>
    </source>
</evidence>
<dbReference type="Pfam" id="PF05193">
    <property type="entry name" value="Peptidase_M16_C"/>
    <property type="match status" value="1"/>
</dbReference>
<evidence type="ECO:0000256" key="12">
    <source>
        <dbReference type="ARBA" id="ARBA00030977"/>
    </source>
</evidence>
<dbReference type="GO" id="GO:0018189">
    <property type="term" value="P:pyrroloquinoline quinone biosynthetic process"/>
    <property type="evidence" value="ECO:0007669"/>
    <property type="project" value="UniProtKB-UniPathway"/>
</dbReference>
<evidence type="ECO:0000313" key="19">
    <source>
        <dbReference type="EMBL" id="AIS19216.1"/>
    </source>
</evidence>
<evidence type="ECO:0000256" key="10">
    <source>
        <dbReference type="ARBA" id="ARBA00023049"/>
    </source>
</evidence>
<dbReference type="RefSeq" id="WP_043192436.1">
    <property type="nucleotide sequence ID" value="NZ_CP009533.1"/>
</dbReference>
<dbReference type="InterPro" id="IPR054734">
    <property type="entry name" value="PqqF-like_C_4"/>
</dbReference>
<evidence type="ECO:0000313" key="20">
    <source>
        <dbReference type="Proteomes" id="UP000029499"/>
    </source>
</evidence>
<keyword evidence="20" id="KW-1185">Reference proteome</keyword>
<evidence type="ECO:0000256" key="3">
    <source>
        <dbReference type="ARBA" id="ARBA00007261"/>
    </source>
</evidence>
<proteinExistence type="inferred from homology"/>
<dbReference type="Gene3D" id="3.30.830.10">
    <property type="entry name" value="Metalloenzyme, LuxS/M16 peptidase-like"/>
    <property type="match status" value="3"/>
</dbReference>
<evidence type="ECO:0000256" key="2">
    <source>
        <dbReference type="ARBA" id="ARBA00004886"/>
    </source>
</evidence>
<sequence>MPQPSLPAAEHVVLDNGLHVRLHHEPRLKRAAAFMRVAAGSHDVPAAWPGLAHFLEHLFFLGTERHSGDHGLMAFVQNHGGQINASTRERCTDYFFEVPVSAFAGALERLCDMLGHPRMTQAEQLREREVLHAEFVAWSRDPEARHQQWLTSALDAEHPLLAFHAGNRYSLPVPRDSFQQDLRSFYRRFYQTGQMTLCLVGPQPLEQLRAMAQKAAGALRPGDTAEQIAPPPLVGTPGEAVERPDNSRFNLLFACENLPRSADQALEFLATWLGASQHGGLLAELRRRQLVQTLELSTFYTFADQALINIEFKLTPAGEAATALISQLCFDWLEFFQAHDDWQGLREEFRLLNERRLQVASALELARHHSDDTPCELSRQALQALREILEQLRPEHLLHPVAPGPERDLAGRWRLPPRNRFLRPSRRPDHPVADPQGLAYWDGASAHSHEAALYLRWRVYASRHQGLFRTLQDSLRKLTEEARQAGVQMVFSSLGDDWQLKLSGVQAPIPALLEQALELLAIPAPEVWHQAGQEPSSATLTPIKELLKRLPDHSLGYFHSRTSDEDLRPLALQKLWGAARWDGLAVGMDDGERSALNNALRKMPGTASPHLAQSHPAHSGRSWSHVPCQSSEQALLLFCPAPSQSIADEAAWRLLAQLCQTPFYQRLRVELQLGYAVFSGLRQMAGRTGLVFGVQSPQAPLADILGHVQAFIETLPNLIEALKPAALETQREELASRHERSQMDLLPLAELLWQACQAGHGADYLSNLQRAVRELRSNDLQQAAQHLASGTGGWLCLATGPALEPSWVPAQRSLPGR</sequence>
<dbReference type="PANTHER" id="PTHR43690">
    <property type="entry name" value="NARDILYSIN"/>
    <property type="match status" value="1"/>
</dbReference>
<dbReference type="InterPro" id="IPR011249">
    <property type="entry name" value="Metalloenz_LuxS/M16"/>
</dbReference>
<evidence type="ECO:0000259" key="17">
    <source>
        <dbReference type="Pfam" id="PF22455"/>
    </source>
</evidence>
<dbReference type="Proteomes" id="UP000029499">
    <property type="component" value="Chromosome"/>
</dbReference>
<dbReference type="PROSITE" id="PS00143">
    <property type="entry name" value="INSULINASE"/>
    <property type="match status" value="1"/>
</dbReference>
<keyword evidence="7" id="KW-0378">Hydrolase</keyword>
<dbReference type="InterPro" id="IPR011765">
    <property type="entry name" value="Pept_M16_N"/>
</dbReference>
<gene>
    <name evidence="19" type="ORF">LT40_18165</name>
</gene>
<keyword evidence="5" id="KW-0645">Protease</keyword>
<evidence type="ECO:0000256" key="6">
    <source>
        <dbReference type="ARBA" id="ARBA00022723"/>
    </source>
</evidence>
<dbReference type="HOGENOM" id="CLU_021089_0_0_6"/>
<feature type="region of interest" description="Disordered" evidence="14">
    <location>
        <begin position="602"/>
        <end position="625"/>
    </location>
</feature>
<evidence type="ECO:0000256" key="5">
    <source>
        <dbReference type="ARBA" id="ARBA00022670"/>
    </source>
</evidence>
<name>A0A089ZRE0_9PSED</name>
<feature type="domain" description="Peptidase M16 C-terminal" evidence="16">
    <location>
        <begin position="180"/>
        <end position="339"/>
    </location>
</feature>
<keyword evidence="6" id="KW-0479">Metal-binding</keyword>
<feature type="domain" description="Coenzyme PQQ synthesis protein F-like C-terminal lobe" evidence="18">
    <location>
        <begin position="654"/>
        <end position="753"/>
    </location>
</feature>
<evidence type="ECO:0000256" key="9">
    <source>
        <dbReference type="ARBA" id="ARBA00022905"/>
    </source>
</evidence>
<keyword evidence="10" id="KW-0482">Metalloprotease</keyword>
<organism evidence="19 20">
    <name type="scientific">Pseudomonas rhizosphaerae</name>
    <dbReference type="NCBI Taxonomy" id="216142"/>
    <lineage>
        <taxon>Bacteria</taxon>
        <taxon>Pseudomonadati</taxon>
        <taxon>Pseudomonadota</taxon>
        <taxon>Gammaproteobacteria</taxon>
        <taxon>Pseudomonadales</taxon>
        <taxon>Pseudomonadaceae</taxon>
        <taxon>Pseudomonas</taxon>
    </lineage>
</organism>
<evidence type="ECO:0000256" key="8">
    <source>
        <dbReference type="ARBA" id="ARBA00022833"/>
    </source>
</evidence>
<reference evidence="19 20" key="1">
    <citation type="journal article" date="2015" name="J. Biotechnol.">
        <title>Complete genome sequence of Pseudomonas rhizosphaerae IH5T (=DSM 16299T), a phosphate-solubilizing rhizobacterium for bacterial biofertilizer.</title>
        <authorList>
            <person name="Kwak Y."/>
            <person name="Jung B.K."/>
            <person name="Shin J.H."/>
        </authorList>
    </citation>
    <scope>NUCLEOTIDE SEQUENCE [LARGE SCALE GENOMIC DNA]</scope>
    <source>
        <strain evidence="19">DSM 16299</strain>
    </source>
</reference>
<dbReference type="GO" id="GO:0005737">
    <property type="term" value="C:cytoplasm"/>
    <property type="evidence" value="ECO:0007669"/>
    <property type="project" value="UniProtKB-ARBA"/>
</dbReference>
<evidence type="ECO:0000259" key="18">
    <source>
        <dbReference type="Pfam" id="PF22456"/>
    </source>
</evidence>
<keyword evidence="8" id="KW-0862">Zinc</keyword>
<dbReference type="Pfam" id="PF00675">
    <property type="entry name" value="Peptidase_M16"/>
    <property type="match status" value="1"/>
</dbReference>
<dbReference type="AlphaFoldDB" id="A0A089ZRE0"/>
<dbReference type="InterPro" id="IPR007863">
    <property type="entry name" value="Peptidase_M16_C"/>
</dbReference>
<dbReference type="NCBIfam" id="TIGR02110">
    <property type="entry name" value="PQQ_syn_pqqF"/>
    <property type="match status" value="1"/>
</dbReference>
<feature type="domain" description="Peptidase M16 N-terminal" evidence="15">
    <location>
        <begin position="22"/>
        <end position="154"/>
    </location>
</feature>
<dbReference type="EMBL" id="CP009533">
    <property type="protein sequence ID" value="AIS19216.1"/>
    <property type="molecule type" value="Genomic_DNA"/>
</dbReference>
<dbReference type="GO" id="GO:0004222">
    <property type="term" value="F:metalloendopeptidase activity"/>
    <property type="evidence" value="ECO:0007669"/>
    <property type="project" value="InterPro"/>
</dbReference>
<dbReference type="PANTHER" id="PTHR43690:SF18">
    <property type="entry name" value="INSULIN-DEGRADING ENZYME-RELATED"/>
    <property type="match status" value="1"/>
</dbReference>
<comment type="function">
    <text evidence="11">Required for coenzyme pyrroloquinoline quinone (PQQ) biosynthesis. It is thought that this protein is a protease that cleaves peptides bond in a small peptide (gene pqqA), providing the glutamate and tyrosine residues which are necessary for the synthesis of PQQ.</text>
</comment>
<comment type="cofactor">
    <cofactor evidence="1">
        <name>Zn(2+)</name>
        <dbReference type="ChEBI" id="CHEBI:29105"/>
    </cofactor>
</comment>
<evidence type="ECO:0000256" key="11">
    <source>
        <dbReference type="ARBA" id="ARBA00024932"/>
    </source>
</evidence>
<comment type="similarity">
    <text evidence="3 13">Belongs to the peptidase M16 family.</text>
</comment>
<dbReference type="Pfam" id="PF22455">
    <property type="entry name" value="PqqF_C_3"/>
    <property type="match status" value="1"/>
</dbReference>
<comment type="pathway">
    <text evidence="2">Cofactor biosynthesis; pyrroloquinoline quinone biosynthesis.</text>
</comment>
<evidence type="ECO:0000256" key="4">
    <source>
        <dbReference type="ARBA" id="ARBA00015088"/>
    </source>
</evidence>
<dbReference type="InterPro" id="IPR011844">
    <property type="entry name" value="PQQ_synth_PqqF"/>
</dbReference>
<evidence type="ECO:0000256" key="7">
    <source>
        <dbReference type="ARBA" id="ARBA00022801"/>
    </source>
</evidence>
<accession>A0A089ZRE0</accession>
<evidence type="ECO:0000256" key="13">
    <source>
        <dbReference type="RuleBase" id="RU004447"/>
    </source>
</evidence>
<dbReference type="OrthoDB" id="9811314at2"/>
<dbReference type="GO" id="GO:0006508">
    <property type="term" value="P:proteolysis"/>
    <property type="evidence" value="ECO:0007669"/>
    <property type="project" value="UniProtKB-KW"/>
</dbReference>
<dbReference type="KEGG" id="prh:LT40_18165"/>
<dbReference type="InterPro" id="IPR054733">
    <property type="entry name" value="PqqF_C_3"/>
</dbReference>
<dbReference type="InterPro" id="IPR050626">
    <property type="entry name" value="Peptidase_M16"/>
</dbReference>
<evidence type="ECO:0000259" key="15">
    <source>
        <dbReference type="Pfam" id="PF00675"/>
    </source>
</evidence>
<dbReference type="eggNOG" id="COG1025">
    <property type="taxonomic scope" value="Bacteria"/>
</dbReference>
<evidence type="ECO:0000256" key="14">
    <source>
        <dbReference type="SAM" id="MobiDB-lite"/>
    </source>
</evidence>
<protein>
    <recommendedName>
        <fullName evidence="4">Coenzyme PQQ synthesis protein F</fullName>
    </recommendedName>
    <alternativeName>
        <fullName evidence="12">Pyrroloquinoline quinone biosynthesis protein F</fullName>
    </alternativeName>
</protein>
<dbReference type="UniPathway" id="UPA00539"/>
<feature type="domain" description="Coenzyme PQQ synthesis protein F C-terminal lobe" evidence="17">
    <location>
        <begin position="450"/>
        <end position="585"/>
    </location>
</feature>
<dbReference type="SUPFAM" id="SSF63411">
    <property type="entry name" value="LuxS/MPP-like metallohydrolase"/>
    <property type="match status" value="3"/>
</dbReference>